<evidence type="ECO:0000313" key="2">
    <source>
        <dbReference type="Proteomes" id="UP000199470"/>
    </source>
</evidence>
<gene>
    <name evidence="1" type="ORF">SAMN02982985_01790</name>
</gene>
<dbReference type="Gene3D" id="3.10.450.530">
    <property type="entry name" value="Ribonuclease toxin, BrnT, of type II toxin-antitoxin system"/>
    <property type="match status" value="1"/>
</dbReference>
<dbReference type="InterPro" id="IPR038573">
    <property type="entry name" value="BrnT_sf"/>
</dbReference>
<dbReference type="Pfam" id="PF04365">
    <property type="entry name" value="BrnT_toxin"/>
    <property type="match status" value="1"/>
</dbReference>
<protein>
    <submittedName>
        <fullName evidence="1">Uncharacterized protein</fullName>
    </submittedName>
</protein>
<accession>A0A1I4L326</accession>
<dbReference type="InterPro" id="IPR007460">
    <property type="entry name" value="BrnT_toxin"/>
</dbReference>
<dbReference type="STRING" id="758825.SAMN02982985_01790"/>
<keyword evidence="2" id="KW-1185">Reference proteome</keyword>
<evidence type="ECO:0000313" key="1">
    <source>
        <dbReference type="EMBL" id="SFL85229.1"/>
    </source>
</evidence>
<dbReference type="RefSeq" id="WP_245774166.1">
    <property type="nucleotide sequence ID" value="NZ_FOTW01000008.1"/>
</dbReference>
<dbReference type="AlphaFoldDB" id="A0A1I4L326"/>
<dbReference type="EMBL" id="FOTW01000008">
    <property type="protein sequence ID" value="SFL85229.1"/>
    <property type="molecule type" value="Genomic_DNA"/>
</dbReference>
<name>A0A1I4L326_9BURK</name>
<organism evidence="1 2">
    <name type="scientific">Rugamonas rubra</name>
    <dbReference type="NCBI Taxonomy" id="758825"/>
    <lineage>
        <taxon>Bacteria</taxon>
        <taxon>Pseudomonadati</taxon>
        <taxon>Pseudomonadota</taxon>
        <taxon>Betaproteobacteria</taxon>
        <taxon>Burkholderiales</taxon>
        <taxon>Oxalobacteraceae</taxon>
        <taxon>Telluria group</taxon>
        <taxon>Rugamonas</taxon>
    </lineage>
</organism>
<sequence length="95" mass="11031">MYNQSMPLDFDPSKDGINRKKHGISLAEAGRLDWPSALIWHDARVDYREDRYGAYGLIGERVYCVAFVLRGGVRRIISLRRANLREVRRYVSETS</sequence>
<reference evidence="1 2" key="1">
    <citation type="submission" date="2016-10" db="EMBL/GenBank/DDBJ databases">
        <authorList>
            <person name="de Groot N.N."/>
        </authorList>
    </citation>
    <scope>NUCLEOTIDE SEQUENCE [LARGE SCALE GENOMIC DNA]</scope>
    <source>
        <strain evidence="1 2">ATCC 43154</strain>
    </source>
</reference>
<proteinExistence type="predicted"/>
<dbReference type="Proteomes" id="UP000199470">
    <property type="component" value="Unassembled WGS sequence"/>
</dbReference>